<reference evidence="3" key="1">
    <citation type="submission" date="2015-07" db="EMBL/GenBank/DDBJ databases">
        <title>Near-Complete Genome Sequence of the Cellulolytic Bacterium Bacteroides (Pseudobacteroides) cellulosolvens ATCC 35603.</title>
        <authorList>
            <person name="Dassa B."/>
            <person name="Utturkar S.M."/>
            <person name="Klingeman D.M."/>
            <person name="Hurt R.A."/>
            <person name="Keller M."/>
            <person name="Xu J."/>
            <person name="Reddy Y.H.K."/>
            <person name="Borovok I."/>
            <person name="Grinberg I.R."/>
            <person name="Lamed R."/>
            <person name="Zhivin O."/>
            <person name="Bayer E.A."/>
            <person name="Brown S.D."/>
        </authorList>
    </citation>
    <scope>NUCLEOTIDE SEQUENCE [LARGE SCALE GENOMIC DNA]</scope>
    <source>
        <strain evidence="3">DSM 2933</strain>
    </source>
</reference>
<evidence type="ECO:0000256" key="1">
    <source>
        <dbReference type="ARBA" id="ARBA00023172"/>
    </source>
</evidence>
<dbReference type="EMBL" id="LGTC01000001">
    <property type="protein sequence ID" value="KNY27773.1"/>
    <property type="molecule type" value="Genomic_DNA"/>
</dbReference>
<protein>
    <recommendedName>
        <fullName evidence="4">Integrase family protein</fullName>
    </recommendedName>
</protein>
<accession>A0A0L6JPR9</accession>
<sequence length="520" mass="59431">MITARADSNNGNYDRHFVVTRIDEETSNQAQGIFDDYKNKGVILNDCFNDDVWLLTNQVARISLSFRIDQLMYLRTTQSWLGCSCLRFVSCAKIYTLLQIGSLSLGSLKSLVKSLTEFAKFSAYEQIPINVHTLEFLKMLPDSTEMREFAIENMEDQALFSQQMKGLKLQRVLASFENYFKFNDCLEQFWMNAEEKERIFYFPIFLWWKLTVILPLRPTEFVLIPRRCLSRENGENILTVRRTRLKGGGKPIRYNISDDYRLIKYSIPETLAAEIEAYIKATSQMPMSVIDTLFALEDRGGKAKAKFYSYLSLRACLKRFQKEKMGIDLSSDECIHLGDTRHLAMISLIISGGSPTICKELAGHEDINISSHYYANISRFIECATYEFSRKQKSHHVEMREHRITKSAATVAVTGGRCDSEVYAGGSIGDCLRHMGSSGELGECASCPHFIDGKTGRYLAFLNADEKRKQVDEDCKYLMRVLETVRKGAGCDDDIQSALLRLQGSSARYSQSLYRNMEEL</sequence>
<evidence type="ECO:0000313" key="2">
    <source>
        <dbReference type="EMBL" id="KNY27773.1"/>
    </source>
</evidence>
<keyword evidence="3" id="KW-1185">Reference proteome</keyword>
<dbReference type="Gene3D" id="1.10.443.10">
    <property type="entry name" value="Intergrase catalytic core"/>
    <property type="match status" value="1"/>
</dbReference>
<evidence type="ECO:0000313" key="3">
    <source>
        <dbReference type="Proteomes" id="UP000036923"/>
    </source>
</evidence>
<dbReference type="InterPro" id="IPR013762">
    <property type="entry name" value="Integrase-like_cat_sf"/>
</dbReference>
<evidence type="ECO:0008006" key="4">
    <source>
        <dbReference type="Google" id="ProtNLM"/>
    </source>
</evidence>
<dbReference type="RefSeq" id="WP_036945714.1">
    <property type="nucleotide sequence ID" value="NZ_JQKC01000070.1"/>
</dbReference>
<proteinExistence type="predicted"/>
<dbReference type="OrthoDB" id="2207344at2"/>
<gene>
    <name evidence="2" type="ORF">Bccel_3044</name>
</gene>
<dbReference type="SUPFAM" id="SSF56349">
    <property type="entry name" value="DNA breaking-rejoining enzymes"/>
    <property type="match status" value="1"/>
</dbReference>
<dbReference type="GO" id="GO:0015074">
    <property type="term" value="P:DNA integration"/>
    <property type="evidence" value="ECO:0007669"/>
    <property type="project" value="InterPro"/>
</dbReference>
<dbReference type="AlphaFoldDB" id="A0A0L6JPR9"/>
<keyword evidence="1" id="KW-0233">DNA recombination</keyword>
<dbReference type="GO" id="GO:0003677">
    <property type="term" value="F:DNA binding"/>
    <property type="evidence" value="ECO:0007669"/>
    <property type="project" value="InterPro"/>
</dbReference>
<dbReference type="GO" id="GO:0006310">
    <property type="term" value="P:DNA recombination"/>
    <property type="evidence" value="ECO:0007669"/>
    <property type="project" value="UniProtKB-KW"/>
</dbReference>
<dbReference type="eggNOG" id="COG0582">
    <property type="taxonomic scope" value="Bacteria"/>
</dbReference>
<dbReference type="Proteomes" id="UP000036923">
    <property type="component" value="Unassembled WGS sequence"/>
</dbReference>
<name>A0A0L6JPR9_9FIRM</name>
<organism evidence="2 3">
    <name type="scientific">Pseudobacteroides cellulosolvens ATCC 35603 = DSM 2933</name>
    <dbReference type="NCBI Taxonomy" id="398512"/>
    <lineage>
        <taxon>Bacteria</taxon>
        <taxon>Bacillati</taxon>
        <taxon>Bacillota</taxon>
        <taxon>Clostridia</taxon>
        <taxon>Eubacteriales</taxon>
        <taxon>Oscillospiraceae</taxon>
        <taxon>Pseudobacteroides</taxon>
    </lineage>
</organism>
<comment type="caution">
    <text evidence="2">The sequence shown here is derived from an EMBL/GenBank/DDBJ whole genome shotgun (WGS) entry which is preliminary data.</text>
</comment>
<dbReference type="InterPro" id="IPR011010">
    <property type="entry name" value="DNA_brk_join_enz"/>
</dbReference>
<dbReference type="STRING" id="398512.Bccel_3044"/>